<reference evidence="2 3" key="1">
    <citation type="submission" date="2012-05" db="EMBL/GenBank/DDBJ databases">
        <authorList>
            <person name="Weinstock G."/>
            <person name="Sodergren E."/>
            <person name="Lobos E.A."/>
            <person name="Fulton L."/>
            <person name="Fulton R."/>
            <person name="Courtney L."/>
            <person name="Fronick C."/>
            <person name="O'Laughlin M."/>
            <person name="Godfrey J."/>
            <person name="Wilson R.M."/>
            <person name="Miner T."/>
            <person name="Farmer C."/>
            <person name="Delehaunty K."/>
            <person name="Cordes M."/>
            <person name="Minx P."/>
            <person name="Tomlinson C."/>
            <person name="Chen J."/>
            <person name="Wollam A."/>
            <person name="Pepin K.H."/>
            <person name="Bhonagiri V."/>
            <person name="Zhang X."/>
            <person name="Suruliraj S."/>
            <person name="Warren W."/>
            <person name="Mitreva M."/>
            <person name="Mardis E.R."/>
            <person name="Wilson R.K."/>
        </authorList>
    </citation>
    <scope>NUCLEOTIDE SEQUENCE [LARGE SCALE GENOMIC DNA]</scope>
    <source>
        <strain evidence="2 3">DSM 1785</strain>
    </source>
</reference>
<organism evidence="2 3">
    <name type="scientific">Clostridium celatum DSM 1785</name>
    <dbReference type="NCBI Taxonomy" id="545697"/>
    <lineage>
        <taxon>Bacteria</taxon>
        <taxon>Bacillati</taxon>
        <taxon>Bacillota</taxon>
        <taxon>Clostridia</taxon>
        <taxon>Eubacteriales</taxon>
        <taxon>Clostridiaceae</taxon>
        <taxon>Clostridium</taxon>
    </lineage>
</organism>
<dbReference type="OrthoDB" id="9815829at2"/>
<dbReference type="Proteomes" id="UP000010420">
    <property type="component" value="Unassembled WGS sequence"/>
</dbReference>
<dbReference type="GO" id="GO:0016758">
    <property type="term" value="F:hexosyltransferase activity"/>
    <property type="evidence" value="ECO:0007669"/>
    <property type="project" value="UniProtKB-ARBA"/>
</dbReference>
<sequence>MNPLVSVVMSVYNSEKYLKSSIESILCQDYSNFEFIIINDGSTDSSLKILNEYKEKDKRIIILDNIKNKGLIYSLNKGIENSKGKYIARMDSDDFSRKTRLSEQVKFMEKNTEIAMCGTAATFFLDKVGFIRKNVYCIENYEEIKAASIFDCSFVHPSVIMRSSILKENNFRYNENFKYAEDFGLWAEIMPKYKVSNINKPLVKYRIVKNSITRKANKDMKQREEVFKAIFNDYLNNLNVKVSKEELDLHFEISMIQNLKTFKFDLKPKEEYLNKLRTSSESEEINKVCIWQYLKACIYQGKYGDFRKSSFYDDSPISRFQFYKKKLIERLKRIIKIAYM</sequence>
<dbReference type="STRING" id="545697.HMPREF0216_00425"/>
<dbReference type="InterPro" id="IPR029044">
    <property type="entry name" value="Nucleotide-diphossugar_trans"/>
</dbReference>
<comment type="caution">
    <text evidence="2">The sequence shown here is derived from an EMBL/GenBank/DDBJ whole genome shotgun (WGS) entry which is preliminary data.</text>
</comment>
<dbReference type="PANTHER" id="PTHR22916:SF3">
    <property type="entry name" value="UDP-GLCNAC:BETAGAL BETA-1,3-N-ACETYLGLUCOSAMINYLTRANSFERASE-LIKE PROTEIN 1"/>
    <property type="match status" value="1"/>
</dbReference>
<feature type="domain" description="Glycosyltransferase 2-like" evidence="1">
    <location>
        <begin position="6"/>
        <end position="133"/>
    </location>
</feature>
<proteinExistence type="predicted"/>
<dbReference type="InterPro" id="IPR001173">
    <property type="entry name" value="Glyco_trans_2-like"/>
</dbReference>
<dbReference type="Gene3D" id="3.90.550.10">
    <property type="entry name" value="Spore Coat Polysaccharide Biosynthesis Protein SpsA, Chain A"/>
    <property type="match status" value="1"/>
</dbReference>
<keyword evidence="3" id="KW-1185">Reference proteome</keyword>
<keyword evidence="2" id="KW-0808">Transferase</keyword>
<dbReference type="eggNOG" id="COG1216">
    <property type="taxonomic scope" value="Bacteria"/>
</dbReference>
<evidence type="ECO:0000313" key="2">
    <source>
        <dbReference type="EMBL" id="EKY29066.1"/>
    </source>
</evidence>
<protein>
    <submittedName>
        <fullName evidence="2">Glycosyltransferase, group 2 family protein</fullName>
    </submittedName>
</protein>
<name>L1QM95_9CLOT</name>
<dbReference type="CDD" id="cd00761">
    <property type="entry name" value="Glyco_tranf_GTA_type"/>
    <property type="match status" value="1"/>
</dbReference>
<accession>L1QM95</accession>
<dbReference type="PANTHER" id="PTHR22916">
    <property type="entry name" value="GLYCOSYLTRANSFERASE"/>
    <property type="match status" value="1"/>
</dbReference>
<evidence type="ECO:0000313" key="3">
    <source>
        <dbReference type="Proteomes" id="UP000010420"/>
    </source>
</evidence>
<dbReference type="AlphaFoldDB" id="L1QM95"/>
<dbReference type="SUPFAM" id="SSF53448">
    <property type="entry name" value="Nucleotide-diphospho-sugar transferases"/>
    <property type="match status" value="1"/>
</dbReference>
<dbReference type="PATRIC" id="fig|545697.3.peg.418"/>
<dbReference type="HOGENOM" id="CLU_025996_0_4_9"/>
<dbReference type="EMBL" id="AMEZ01000013">
    <property type="protein sequence ID" value="EKY29066.1"/>
    <property type="molecule type" value="Genomic_DNA"/>
</dbReference>
<gene>
    <name evidence="2" type="ORF">HMPREF0216_00425</name>
</gene>
<evidence type="ECO:0000259" key="1">
    <source>
        <dbReference type="Pfam" id="PF00535"/>
    </source>
</evidence>
<dbReference type="Pfam" id="PF00535">
    <property type="entry name" value="Glycos_transf_2"/>
    <property type="match status" value="1"/>
</dbReference>
<dbReference type="RefSeq" id="WP_005210492.1">
    <property type="nucleotide sequence ID" value="NZ_KB291607.1"/>
</dbReference>